<feature type="binding site" evidence="11">
    <location>
        <position position="22"/>
    </location>
    <ligand>
        <name>[4Fe-4S] cluster</name>
        <dbReference type="ChEBI" id="CHEBI:49883"/>
    </ligand>
</feature>
<dbReference type="GO" id="GO:0047134">
    <property type="term" value="F:protein-disulfide reductase [NAD(P)H] activity"/>
    <property type="evidence" value="ECO:0007669"/>
    <property type="project" value="TreeGrafter"/>
</dbReference>
<name>A0A1W9YQ41_MYCBA</name>
<reference evidence="13 14" key="1">
    <citation type="submission" date="2017-02" db="EMBL/GenBank/DDBJ databases">
        <title>The new phylogeny of genus Mycobacterium.</title>
        <authorList>
            <person name="Tortoli E."/>
            <person name="Trovato A."/>
            <person name="Cirillo D.M."/>
        </authorList>
    </citation>
    <scope>NUCLEOTIDE SEQUENCE [LARGE SCALE GENOMIC DNA]</scope>
    <source>
        <strain evidence="13 14">DSM 45578</strain>
    </source>
</reference>
<dbReference type="AlphaFoldDB" id="A0A1W9YQ41"/>
<keyword evidence="7 11" id="KW-0805">Transcription regulation</keyword>
<keyword evidence="3 11" id="KW-0004">4Fe-4S</keyword>
<organism evidence="13 14">
    <name type="scientific">Mycolicibacterium bacteremicum</name>
    <name type="common">Mycobacterium bacteremicum</name>
    <dbReference type="NCBI Taxonomy" id="564198"/>
    <lineage>
        <taxon>Bacteria</taxon>
        <taxon>Bacillati</taxon>
        <taxon>Actinomycetota</taxon>
        <taxon>Actinomycetes</taxon>
        <taxon>Mycobacteriales</taxon>
        <taxon>Mycobacteriaceae</taxon>
        <taxon>Mycolicibacterium</taxon>
    </lineage>
</organism>
<comment type="similarity">
    <text evidence="2 11">Belongs to the WhiB family.</text>
</comment>
<dbReference type="Proteomes" id="UP000192366">
    <property type="component" value="Unassembled WGS sequence"/>
</dbReference>
<keyword evidence="14" id="KW-1185">Reference proteome</keyword>
<dbReference type="GO" id="GO:0035731">
    <property type="term" value="F:dinitrosyl-iron complex binding"/>
    <property type="evidence" value="ECO:0007669"/>
    <property type="project" value="UniProtKB-UniRule"/>
</dbReference>
<evidence type="ECO:0000313" key="14">
    <source>
        <dbReference type="Proteomes" id="UP000192366"/>
    </source>
</evidence>
<evidence type="ECO:0000256" key="8">
    <source>
        <dbReference type="ARBA" id="ARBA00023125"/>
    </source>
</evidence>
<comment type="cofactor">
    <cofactor evidence="11">
        <name>[4Fe-4S] cluster</name>
        <dbReference type="ChEBI" id="CHEBI:49883"/>
    </cofactor>
    <text evidence="11">Binds 1 [4Fe-4S] cluster per subunit. Following nitrosylation of the [4Fe-4S] cluster binds 1 [4Fe-8(NO)] cluster per subunit.</text>
</comment>
<evidence type="ECO:0000256" key="5">
    <source>
        <dbReference type="ARBA" id="ARBA00023004"/>
    </source>
</evidence>
<evidence type="ECO:0000256" key="6">
    <source>
        <dbReference type="ARBA" id="ARBA00023014"/>
    </source>
</evidence>
<feature type="binding site" evidence="11">
    <location>
        <position position="46"/>
    </location>
    <ligand>
        <name>[4Fe-4S] cluster</name>
        <dbReference type="ChEBI" id="CHEBI:49883"/>
    </ligand>
</feature>
<comment type="function">
    <text evidence="11">Acts as a transcriptional regulator. Probably redox-responsive. The apo- but not holo-form probably binds DNA.</text>
</comment>
<feature type="binding site" evidence="11">
    <location>
        <position position="49"/>
    </location>
    <ligand>
        <name>[4Fe-4S] cluster</name>
        <dbReference type="ChEBI" id="CHEBI:49883"/>
    </ligand>
</feature>
<keyword evidence="5 11" id="KW-0408">Iron</keyword>
<dbReference type="PANTHER" id="PTHR38839">
    <property type="entry name" value="TRANSCRIPTIONAL REGULATOR WHID-RELATED"/>
    <property type="match status" value="1"/>
</dbReference>
<dbReference type="InterPro" id="IPR003482">
    <property type="entry name" value="Whib"/>
</dbReference>
<proteinExistence type="inferred from homology"/>
<evidence type="ECO:0000256" key="9">
    <source>
        <dbReference type="ARBA" id="ARBA00023157"/>
    </source>
</evidence>
<accession>A0A1W9YQ41</accession>
<dbReference type="PANTHER" id="PTHR38839:SF4">
    <property type="entry name" value="TRANSCRIPTIONAL REGULATOR WHIB"/>
    <property type="match status" value="1"/>
</dbReference>
<dbReference type="InterPro" id="IPR034768">
    <property type="entry name" value="4FE4S_WBL"/>
</dbReference>
<evidence type="ECO:0000259" key="12">
    <source>
        <dbReference type="PROSITE" id="PS51674"/>
    </source>
</evidence>
<dbReference type="HAMAP" id="MF_01479">
    <property type="entry name" value="WhiB"/>
    <property type="match status" value="1"/>
</dbReference>
<dbReference type="GO" id="GO:0046872">
    <property type="term" value="F:metal ion binding"/>
    <property type="evidence" value="ECO:0007669"/>
    <property type="project" value="UniProtKB-KW"/>
</dbReference>
<evidence type="ECO:0000256" key="7">
    <source>
        <dbReference type="ARBA" id="ARBA00023015"/>
    </source>
</evidence>
<dbReference type="GO" id="GO:0005737">
    <property type="term" value="C:cytoplasm"/>
    <property type="evidence" value="ECO:0007669"/>
    <property type="project" value="UniProtKB-SubCell"/>
</dbReference>
<evidence type="ECO:0000256" key="11">
    <source>
        <dbReference type="HAMAP-Rule" id="MF_01479"/>
    </source>
</evidence>
<keyword evidence="8 11" id="KW-0238">DNA-binding</keyword>
<evidence type="ECO:0000313" key="13">
    <source>
        <dbReference type="EMBL" id="ORA02144.1"/>
    </source>
</evidence>
<dbReference type="GO" id="GO:0045454">
    <property type="term" value="P:cell redox homeostasis"/>
    <property type="evidence" value="ECO:0007669"/>
    <property type="project" value="TreeGrafter"/>
</dbReference>
<comment type="caution">
    <text evidence="13">The sequence shown here is derived from an EMBL/GenBank/DDBJ whole genome shotgun (WGS) entry which is preliminary data.</text>
</comment>
<protein>
    <recommendedName>
        <fullName evidence="11">Transcriptional regulator WhiB</fullName>
    </recommendedName>
</protein>
<dbReference type="GO" id="GO:0003677">
    <property type="term" value="F:DNA binding"/>
    <property type="evidence" value="ECO:0007669"/>
    <property type="project" value="UniProtKB-UniRule"/>
</dbReference>
<dbReference type="GO" id="GO:0051539">
    <property type="term" value="F:4 iron, 4 sulfur cluster binding"/>
    <property type="evidence" value="ECO:0007669"/>
    <property type="project" value="UniProtKB-UniRule"/>
</dbReference>
<dbReference type="GO" id="GO:0045892">
    <property type="term" value="P:negative regulation of DNA-templated transcription"/>
    <property type="evidence" value="ECO:0007669"/>
    <property type="project" value="TreeGrafter"/>
</dbReference>
<keyword evidence="9 11" id="KW-1015">Disulfide bond</keyword>
<keyword evidence="4 11" id="KW-0479">Metal-binding</keyword>
<sequence length="84" mass="9874">MSIIGTIDHLLNREPWMDMGLCREVGPIFHPEKGERAKVAEAKRICQTCDVQAQCLEYALKTRERWGIWGGYTERERRRLRRSA</sequence>
<keyword evidence="10 11" id="KW-0804">Transcription</keyword>
<evidence type="ECO:0000256" key="4">
    <source>
        <dbReference type="ARBA" id="ARBA00022723"/>
    </source>
</evidence>
<keyword evidence="6 11" id="KW-0411">Iron-sulfur</keyword>
<feature type="binding site" evidence="11">
    <location>
        <position position="55"/>
    </location>
    <ligand>
        <name>[4Fe-4S] cluster</name>
        <dbReference type="ChEBI" id="CHEBI:49883"/>
    </ligand>
</feature>
<dbReference type="PROSITE" id="PS51674">
    <property type="entry name" value="4FE4S_WBL"/>
    <property type="match status" value="1"/>
</dbReference>
<comment type="PTM">
    <text evidence="11">The Fe-S cluster can be nitrosylated by nitric oxide (NO).</text>
</comment>
<feature type="domain" description="4Fe-4S Wbl-type" evidence="12">
    <location>
        <begin position="21"/>
        <end position="79"/>
    </location>
</feature>
<dbReference type="Pfam" id="PF02467">
    <property type="entry name" value="Whib"/>
    <property type="match status" value="1"/>
</dbReference>
<gene>
    <name evidence="11" type="primary">whiB</name>
    <name evidence="13" type="ORF">BST17_24860</name>
</gene>
<evidence type="ECO:0000256" key="2">
    <source>
        <dbReference type="ARBA" id="ARBA00006597"/>
    </source>
</evidence>
<comment type="PTM">
    <text evidence="11">Upon Fe-S cluster removal intramolecular disulfide bonds are formed.</text>
</comment>
<evidence type="ECO:0000256" key="10">
    <source>
        <dbReference type="ARBA" id="ARBA00023163"/>
    </source>
</evidence>
<dbReference type="RefSeq" id="WP_407937768.1">
    <property type="nucleotide sequence ID" value="NZ_JACKVM010000014.1"/>
</dbReference>
<evidence type="ECO:0000256" key="1">
    <source>
        <dbReference type="ARBA" id="ARBA00004496"/>
    </source>
</evidence>
<dbReference type="EMBL" id="MVHJ01000033">
    <property type="protein sequence ID" value="ORA02144.1"/>
    <property type="molecule type" value="Genomic_DNA"/>
</dbReference>
<comment type="subcellular location">
    <subcellularLocation>
        <location evidence="1 11">Cytoplasm</location>
    </subcellularLocation>
</comment>
<evidence type="ECO:0000256" key="3">
    <source>
        <dbReference type="ARBA" id="ARBA00022485"/>
    </source>
</evidence>
<dbReference type="STRING" id="564198.BST17_24860"/>
<keyword evidence="11" id="KW-0963">Cytoplasm</keyword>